<dbReference type="EMBL" id="JAFJZO010000017">
    <property type="protein sequence ID" value="KAG5508251.1"/>
    <property type="molecule type" value="Genomic_DNA"/>
</dbReference>
<keyword evidence="1" id="KW-0175">Coiled coil</keyword>
<feature type="region of interest" description="Disordered" evidence="2">
    <location>
        <begin position="143"/>
        <end position="173"/>
    </location>
</feature>
<dbReference type="GeneID" id="94291542"/>
<feature type="compositionally biased region" description="Low complexity" evidence="2">
    <location>
        <begin position="780"/>
        <end position="797"/>
    </location>
</feature>
<comment type="caution">
    <text evidence="3">The sequence shown here is derived from an EMBL/GenBank/DDBJ whole genome shotgun (WGS) entry which is preliminary data.</text>
</comment>
<feature type="compositionally biased region" description="Basic and acidic residues" evidence="2">
    <location>
        <begin position="13"/>
        <end position="24"/>
    </location>
</feature>
<evidence type="ECO:0000256" key="1">
    <source>
        <dbReference type="SAM" id="Coils"/>
    </source>
</evidence>
<evidence type="ECO:0000256" key="2">
    <source>
        <dbReference type="SAM" id="MobiDB-lite"/>
    </source>
</evidence>
<feature type="region of interest" description="Disordered" evidence="2">
    <location>
        <begin position="78"/>
        <end position="99"/>
    </location>
</feature>
<feature type="compositionally biased region" description="Polar residues" evidence="2">
    <location>
        <begin position="712"/>
        <end position="733"/>
    </location>
</feature>
<dbReference type="OrthoDB" id="248214at2759"/>
<dbReference type="KEGG" id="phet:94291542"/>
<name>A0A836LDJ3_9TRYP</name>
<evidence type="ECO:0000313" key="4">
    <source>
        <dbReference type="Proteomes" id="UP000674318"/>
    </source>
</evidence>
<dbReference type="Proteomes" id="UP000674318">
    <property type="component" value="Chromosome 17"/>
</dbReference>
<feature type="compositionally biased region" description="Basic and acidic residues" evidence="2">
    <location>
        <begin position="618"/>
        <end position="627"/>
    </location>
</feature>
<feature type="coiled-coil region" evidence="1">
    <location>
        <begin position="382"/>
        <end position="423"/>
    </location>
</feature>
<organism evidence="3 4">
    <name type="scientific">Porcisia hertigi</name>
    <dbReference type="NCBI Taxonomy" id="2761500"/>
    <lineage>
        <taxon>Eukaryota</taxon>
        <taxon>Discoba</taxon>
        <taxon>Euglenozoa</taxon>
        <taxon>Kinetoplastea</taxon>
        <taxon>Metakinetoplastina</taxon>
        <taxon>Trypanosomatida</taxon>
        <taxon>Trypanosomatidae</taxon>
        <taxon>Leishmaniinae</taxon>
        <taxon>Porcisia</taxon>
    </lineage>
</organism>
<feature type="region of interest" description="Disordered" evidence="2">
    <location>
        <begin position="777"/>
        <end position="800"/>
    </location>
</feature>
<feature type="coiled-coil region" evidence="1">
    <location>
        <begin position="295"/>
        <end position="350"/>
    </location>
</feature>
<gene>
    <name evidence="3" type="ORF">JKF63_05507</name>
</gene>
<accession>A0A836LDJ3</accession>
<protein>
    <submittedName>
        <fullName evidence="3">Uncharacterized protein</fullName>
    </submittedName>
</protein>
<feature type="region of interest" description="Disordered" evidence="2">
    <location>
        <begin position="592"/>
        <end position="738"/>
    </location>
</feature>
<dbReference type="RefSeq" id="XP_067758140.1">
    <property type="nucleotide sequence ID" value="XM_067901465.1"/>
</dbReference>
<evidence type="ECO:0000313" key="3">
    <source>
        <dbReference type="EMBL" id="KAG5508251.1"/>
    </source>
</evidence>
<feature type="region of interest" description="Disordered" evidence="2">
    <location>
        <begin position="1"/>
        <end position="48"/>
    </location>
</feature>
<feature type="region of interest" description="Disordered" evidence="2">
    <location>
        <begin position="518"/>
        <end position="537"/>
    </location>
</feature>
<feature type="compositionally biased region" description="Polar residues" evidence="2">
    <location>
        <begin position="233"/>
        <end position="254"/>
    </location>
</feature>
<feature type="compositionally biased region" description="Low complexity" evidence="2">
    <location>
        <begin position="255"/>
        <end position="264"/>
    </location>
</feature>
<feature type="region of interest" description="Disordered" evidence="2">
    <location>
        <begin position="829"/>
        <end position="849"/>
    </location>
</feature>
<reference evidence="3 4" key="1">
    <citation type="submission" date="2021-02" db="EMBL/GenBank/DDBJ databases">
        <title>Porcisia hertigi Genome sequencing and assembly.</title>
        <authorList>
            <person name="Almutairi H."/>
            <person name="Gatherer D."/>
        </authorList>
    </citation>
    <scope>NUCLEOTIDE SEQUENCE [LARGE SCALE GENOMIC DNA]</scope>
    <source>
        <strain evidence="3 4">C119</strain>
    </source>
</reference>
<feature type="compositionally biased region" description="Polar residues" evidence="2">
    <location>
        <begin position="641"/>
        <end position="676"/>
    </location>
</feature>
<sequence>MSRRILLESMRQGARERIGHDSRSRSSSRSIGDLADPIEAGAAGASTGTMQCADITEMSRNPVHSPVTAGRVAEDAALHSPSIPPPSDSPSGAAESDNGEALHAWDQRPQRHNGAATGNPGYSGVSEHLSASAATLVAPNKHLKQQHPRQTFGERHKDSACSGSSGDSGRPHLSQRYMASEYKISLQPTRSPLSHEPVLKCAHDDALLSSNCSSTTAAAASSGSRHSVKGSVRRNSLSTTSTTDIHGNTESTANLSQRLSQRRSSATKHRKSLRSMSLSSPRAGAAARKSRCGSMTRMEASLVALQLELATEKRNNIEAEHRITTVNNEASRLREENARLSRELALASTTAHHSAGSHASGAFSNNAAAVSSSATPQGDAGALEAAKRIDALEARLSELARNMETKQRELDMKDERIRLLEHKLADQLLLSSGTGYKGMVPAGYSQAPHPTAVAGSDAAMMLFEQVQRPPSRTRRSSVDNKVGIRVHRAPSPLYWQAEAPLTTVVGSKAKKARSVNMHTVHASPSRDTDCAASRSDSALRARTSSNLLTQSNAAGSWLQATATSERPLLFTSPLRASQPDVLVNRPRSAVGVLRQPSPSSCIVGHRRISSSPAPGDTDSTKNDERPARPRTGGGSGRTRLTADTQSSCRRRNSTTPATGSDRTTGSVALAQITTGTKDGHSPARLGSVRGPRRPSAPVAYSMTTAAREDSQRATSRRSSVFSPMRRSLSTTGTAGHPMRLDVSSQGFGDQCPLSPPRFLHGGAHGVLLSCNSAERHSSTTRSVAQQSVRSSTSTRSRPQITYSAESEALTMKGTTTTVMFRSRNTASNHYRNNSYARDGAPLLPSRTSTSAALETPTVVGISTAVDGP</sequence>
<proteinExistence type="predicted"/>
<feature type="region of interest" description="Disordered" evidence="2">
    <location>
        <begin position="217"/>
        <end position="292"/>
    </location>
</feature>
<keyword evidence="4" id="KW-1185">Reference proteome</keyword>
<dbReference type="AlphaFoldDB" id="A0A836LDJ3"/>